<evidence type="ECO:0000313" key="3">
    <source>
        <dbReference type="Proteomes" id="UP000093482"/>
    </source>
</evidence>
<protein>
    <submittedName>
        <fullName evidence="2">Uncharacterized protein</fullName>
    </submittedName>
</protein>
<feature type="chain" id="PRO_5038726442" evidence="1">
    <location>
        <begin position="19"/>
        <end position="807"/>
    </location>
</feature>
<keyword evidence="1" id="KW-0732">Signal</keyword>
<sequence length="807" mass="90758">MKRIVAISLLSGAMFVGAMSVEATNDECRQIVDATSFSTNIEACSPTMTNGEVTESSFKDYVSTLQKFKTTYKGEPQYTILEDKIKEATEVNDVINDIASINPYKLTGFSREVTNARTAYDALTDKAKSYVYNEQLLQTYEAAAIIVTQISNIKLTDTAAEYKRKVEAAKEAFDNAPMEVQNAVGNMDTLKTHENTLHRVDELSTIIASLNKDISTLTDSQISEFVAMLAEAKTLYESLSTTERKLVQGYQLVLDHEKGIGSAMEIVALINEISPSLATFAARTEAVKKKYDALAETDRKFVQNYDKLESYIEPAAISNALKKLKTTSKTFEADVADLRQRFDALTPTQQGYISNSSALTDAEQKLVQIEEMEKLISTIASATAQDMMGVVMSAGEAFELLDAGQRKLVENASELTKFEGIVKDVLKVEALIDKIDIQSKQFTKQATAAQKAFDKLTPEERLYVRNVSALASTGPISDFLVKLSKLRTSSKTYRQDVEDLRVEYMQFDAETRDFVGNYEAEPKLVEAERMISQANYVDERIARVGEEPEENYVKYVAQTRTAYNELPKDARKLVSKYKELQGVEKQIKPVLKTAELIEALDDSPKSLMAAFDKAQKAYAKLKPNQKLLVYNFNVLKEYEKPVSVSKKIKALKPTNLYFATDLATARQTYESLTEQQKGLVEGAYRITEAEMEMREVNVIVTLIQNVSITSPNYVKDARSAEQGYKQLMSSYRKLVVNYNYLKDELKSVKKVEKVMKNIDELVTLEPKKFATKLKAARKAYDKLEEDEKPHVANYMKLIEYETAESLK</sequence>
<dbReference type="EMBL" id="MATO01000058">
    <property type="protein sequence ID" value="OCS87040.1"/>
    <property type="molecule type" value="Genomic_DNA"/>
</dbReference>
<accession>A0A1C0YIP1</accession>
<name>A0A1C0YIP1_9BACL</name>
<organism evidence="2 3">
    <name type="scientific">Caryophanon latum</name>
    <dbReference type="NCBI Taxonomy" id="33977"/>
    <lineage>
        <taxon>Bacteria</taxon>
        <taxon>Bacillati</taxon>
        <taxon>Bacillota</taxon>
        <taxon>Bacilli</taxon>
        <taxon>Bacillales</taxon>
        <taxon>Caryophanaceae</taxon>
        <taxon>Caryophanon</taxon>
    </lineage>
</organism>
<dbReference type="Proteomes" id="UP000093482">
    <property type="component" value="Unassembled WGS sequence"/>
</dbReference>
<feature type="signal peptide" evidence="1">
    <location>
        <begin position="1"/>
        <end position="18"/>
    </location>
</feature>
<dbReference type="RefSeq" id="WP_066465876.1">
    <property type="nucleotide sequence ID" value="NZ_MATO01000058.1"/>
</dbReference>
<dbReference type="AlphaFoldDB" id="A0A1C0YIP1"/>
<comment type="caution">
    <text evidence="2">The sequence shown here is derived from an EMBL/GenBank/DDBJ whole genome shotgun (WGS) entry which is preliminary data.</text>
</comment>
<evidence type="ECO:0000313" key="2">
    <source>
        <dbReference type="EMBL" id="OCS87040.1"/>
    </source>
</evidence>
<reference evidence="2 3" key="1">
    <citation type="submission" date="2016-07" db="EMBL/GenBank/DDBJ databases">
        <title>Caryophanon latum genome sequencing.</title>
        <authorList>
            <person name="Verma A."/>
            <person name="Pal Y."/>
            <person name="Krishnamurthi S."/>
        </authorList>
    </citation>
    <scope>NUCLEOTIDE SEQUENCE [LARGE SCALE GENOMIC DNA]</scope>
    <source>
        <strain evidence="2 3">DSM 14151</strain>
    </source>
</reference>
<evidence type="ECO:0000256" key="1">
    <source>
        <dbReference type="SAM" id="SignalP"/>
    </source>
</evidence>
<gene>
    <name evidence="2" type="ORF">A6K76_13990</name>
</gene>
<dbReference type="OrthoDB" id="2724023at2"/>
<proteinExistence type="predicted"/>
<keyword evidence="3" id="KW-1185">Reference proteome</keyword>